<dbReference type="RefSeq" id="XP_028602057.1">
    <property type="nucleotide sequence ID" value="XM_028746224.1"/>
</dbReference>
<dbReference type="OrthoDB" id="376826at2759"/>
<dbReference type="RefSeq" id="XP_028602056.1">
    <property type="nucleotide sequence ID" value="XM_028746223.1"/>
</dbReference>
<evidence type="ECO:0000256" key="4">
    <source>
        <dbReference type="PIRNR" id="PIRNR036881"/>
    </source>
</evidence>
<dbReference type="PANTHER" id="PTHR14024">
    <property type="entry name" value="PERILIPIN"/>
    <property type="match status" value="1"/>
</dbReference>
<evidence type="ECO:0000313" key="6">
    <source>
        <dbReference type="Ensembl" id="ENSPMRP00000036365.1"/>
    </source>
</evidence>
<dbReference type="OMA" id="MGFISEL"/>
<feature type="region of interest" description="Disordered" evidence="5">
    <location>
        <begin position="1"/>
        <end position="22"/>
    </location>
</feature>
<dbReference type="Proteomes" id="UP000472272">
    <property type="component" value="Chromosome 10"/>
</dbReference>
<comment type="subcellular location">
    <subcellularLocation>
        <location evidence="1">Lipid droplet</location>
    </subcellularLocation>
</comment>
<evidence type="ECO:0000256" key="3">
    <source>
        <dbReference type="ARBA" id="ARBA00022677"/>
    </source>
</evidence>
<evidence type="ECO:0000256" key="5">
    <source>
        <dbReference type="SAM" id="MobiDB-lite"/>
    </source>
</evidence>
<dbReference type="PIRSF" id="PIRSF036881">
    <property type="entry name" value="PAT"/>
    <property type="match status" value="1"/>
</dbReference>
<dbReference type="InterPro" id="IPR004279">
    <property type="entry name" value="Perilipin"/>
</dbReference>
<name>A0A670KJ84_PODMU</name>
<dbReference type="Gene3D" id="3.30.720.170">
    <property type="entry name" value="Perilipin, alpha-beta domain"/>
    <property type="match status" value="1"/>
</dbReference>
<dbReference type="GO" id="GO:0005811">
    <property type="term" value="C:lipid droplet"/>
    <property type="evidence" value="ECO:0007669"/>
    <property type="project" value="UniProtKB-SubCell"/>
</dbReference>
<proteinExistence type="inferred from homology"/>
<dbReference type="GO" id="GO:0010890">
    <property type="term" value="P:positive regulation of triglyceride storage"/>
    <property type="evidence" value="ECO:0007669"/>
    <property type="project" value="TreeGrafter"/>
</dbReference>
<dbReference type="Gene3D" id="1.20.120.340">
    <property type="entry name" value="Flagellar protein FliS"/>
    <property type="match status" value="1"/>
</dbReference>
<reference evidence="6 7" key="1">
    <citation type="journal article" date="2019" name="Proc. Natl. Acad. Sci. U.S.A.">
        <title>Regulatory changes in pterin and carotenoid genes underlie balanced color polymorphisms in the wall lizard.</title>
        <authorList>
            <person name="Andrade P."/>
            <person name="Pinho C."/>
            <person name="Perez I de Lanuza G."/>
            <person name="Afonso S."/>
            <person name="Brejcha J."/>
            <person name="Rubin C.J."/>
            <person name="Wallerman O."/>
            <person name="Pereira P."/>
            <person name="Sabatino S.J."/>
            <person name="Bellati A."/>
            <person name="Pellitteri-Rosa D."/>
            <person name="Bosakova Z."/>
            <person name="Bunikis I."/>
            <person name="Carretero M.A."/>
            <person name="Feiner N."/>
            <person name="Marsik P."/>
            <person name="Pauperio F."/>
            <person name="Salvi D."/>
            <person name="Soler L."/>
            <person name="While G.M."/>
            <person name="Uller T."/>
            <person name="Font E."/>
            <person name="Andersson L."/>
            <person name="Carneiro M."/>
        </authorList>
    </citation>
    <scope>NUCLEOTIDE SEQUENCE</scope>
</reference>
<reference evidence="6" key="2">
    <citation type="submission" date="2025-08" db="UniProtKB">
        <authorList>
            <consortium name="Ensembl"/>
        </authorList>
    </citation>
    <scope>IDENTIFICATION</scope>
</reference>
<dbReference type="KEGG" id="pmua:114605228"/>
<dbReference type="PANTHER" id="PTHR14024:SF11">
    <property type="entry name" value="PERILIPIN-3"/>
    <property type="match status" value="1"/>
</dbReference>
<comment type="similarity">
    <text evidence="2 4">Belongs to the perilipin family.</text>
</comment>
<dbReference type="Pfam" id="PF03036">
    <property type="entry name" value="Perilipin"/>
    <property type="match status" value="1"/>
</dbReference>
<accession>A0A670KJ84</accession>
<evidence type="ECO:0000313" key="7">
    <source>
        <dbReference type="Proteomes" id="UP000472272"/>
    </source>
</evidence>
<dbReference type="GeneTree" id="ENSGT00950000182920"/>
<keyword evidence="3" id="KW-0551">Lipid droplet</keyword>
<dbReference type="GO" id="GO:0019915">
    <property type="term" value="P:lipid storage"/>
    <property type="evidence" value="ECO:0007669"/>
    <property type="project" value="TreeGrafter"/>
</dbReference>
<sequence>MSSNSQGNMSSRDKVQEASAQEENVLRRVVSMPLVSSACDMAANAYNSTKGSHPYVKSVCDAAEKGMKTLKEVAVSTAQPILTKLEPQIAAANEYASRGLDALEEKLPILQMSADKVASDTKEMVSSKVASAKDAIAGKLSGVVGMTKEAVQDGVEATKSAIGQSLTTVMESRMGQIAVSGAEAMLGRSEDLIDEYLPITDEELAEITAAAKDGNVVPVQQCEQQEYLVRLGSLSSRLRQRAYLHAVAKIRRARQRIHESLSQLQQIIHMIEYMKQGVGQTFHEGEKKLSQMLIEWNKANPEAKDNKDMAQLEVESQTLTMFQYLIHRLQTVSQTLVSSIQGFPSSLEDKVQKVGQSTGELHAAASTVRSFQDLPSTLLAQSRQTVQKAQEYMDELLEYVTHNTPLSWLVGPFVLSGKLPAEVSEPAN</sequence>
<dbReference type="Ensembl" id="ENSPMRT00000038532.1">
    <property type="protein sequence ID" value="ENSPMRP00000036365.1"/>
    <property type="gene ID" value="ENSPMRG00000023471.1"/>
</dbReference>
<dbReference type="GO" id="GO:0005829">
    <property type="term" value="C:cytosol"/>
    <property type="evidence" value="ECO:0007669"/>
    <property type="project" value="TreeGrafter"/>
</dbReference>
<organism evidence="6 7">
    <name type="scientific">Podarcis muralis</name>
    <name type="common">Wall lizard</name>
    <name type="synonym">Lacerta muralis</name>
    <dbReference type="NCBI Taxonomy" id="64176"/>
    <lineage>
        <taxon>Eukaryota</taxon>
        <taxon>Metazoa</taxon>
        <taxon>Chordata</taxon>
        <taxon>Craniata</taxon>
        <taxon>Vertebrata</taxon>
        <taxon>Euteleostomi</taxon>
        <taxon>Lepidosauria</taxon>
        <taxon>Squamata</taxon>
        <taxon>Bifurcata</taxon>
        <taxon>Unidentata</taxon>
        <taxon>Episquamata</taxon>
        <taxon>Laterata</taxon>
        <taxon>Lacertibaenia</taxon>
        <taxon>Lacertidae</taxon>
        <taxon>Podarcis</taxon>
    </lineage>
</organism>
<evidence type="ECO:0000256" key="1">
    <source>
        <dbReference type="ARBA" id="ARBA00004502"/>
    </source>
</evidence>
<keyword evidence="7" id="KW-1185">Reference proteome</keyword>
<dbReference type="GeneID" id="114605228"/>
<dbReference type="SUPFAM" id="SSF109775">
    <property type="entry name" value="Mannose-6-phosphate receptor binding protein 1 (Tip47), C-terminal domain"/>
    <property type="match status" value="1"/>
</dbReference>
<evidence type="ECO:0000256" key="2">
    <source>
        <dbReference type="ARBA" id="ARBA00006311"/>
    </source>
</evidence>
<protein>
    <recommendedName>
        <fullName evidence="4">Perilipin</fullName>
    </recommendedName>
</protein>
<dbReference type="AlphaFoldDB" id="A0A670KJ84"/>
<feature type="compositionally biased region" description="Polar residues" evidence="5">
    <location>
        <begin position="1"/>
        <end position="10"/>
    </location>
</feature>
<reference evidence="6" key="3">
    <citation type="submission" date="2025-09" db="UniProtKB">
        <authorList>
            <consortium name="Ensembl"/>
        </authorList>
    </citation>
    <scope>IDENTIFICATION</scope>
</reference>
<gene>
    <name evidence="6" type="primary">LOC114605228</name>
</gene>